<dbReference type="AlphaFoldDB" id="A0A8K1ZZB6"/>
<dbReference type="RefSeq" id="WP_161825198.1">
    <property type="nucleotide sequence ID" value="NZ_WVIC01000016.1"/>
</dbReference>
<evidence type="ECO:0000259" key="1">
    <source>
        <dbReference type="Pfam" id="PF14261"/>
    </source>
</evidence>
<feature type="non-terminal residue" evidence="2">
    <location>
        <position position="1"/>
    </location>
</feature>
<reference evidence="2" key="1">
    <citation type="submission" date="2019-12" db="EMBL/GenBank/DDBJ databases">
        <title>High-Quality draft genome sequences of three cyanobacteria isolated from the limestone walls of the Old Cathedral of Coimbra.</title>
        <authorList>
            <person name="Tiago I."/>
            <person name="Soares F."/>
            <person name="Portugal A."/>
        </authorList>
    </citation>
    <scope>NUCLEOTIDE SEQUENCE [LARGE SCALE GENOMIC DNA]</scope>
    <source>
        <strain evidence="2">C</strain>
    </source>
</reference>
<protein>
    <submittedName>
        <fullName evidence="2">DUF4351 domain-containing protein</fullName>
    </submittedName>
</protein>
<proteinExistence type="predicted"/>
<evidence type="ECO:0000313" key="2">
    <source>
        <dbReference type="EMBL" id="NCJ06716.1"/>
    </source>
</evidence>
<dbReference type="PANTHER" id="PTHR35586:SF2">
    <property type="entry name" value="SLL1542 PROTEIN"/>
    <property type="match status" value="1"/>
</dbReference>
<dbReference type="InterPro" id="IPR025587">
    <property type="entry name" value="DUF4351"/>
</dbReference>
<gene>
    <name evidence="2" type="ORF">GS597_09395</name>
</gene>
<comment type="caution">
    <text evidence="2">The sequence shown here is derived from an EMBL/GenBank/DDBJ whole genome shotgun (WGS) entry which is preliminary data.</text>
</comment>
<accession>A0A8K1ZZB6</accession>
<feature type="domain" description="DUF4351" evidence="1">
    <location>
        <begin position="20"/>
        <end position="78"/>
    </location>
</feature>
<dbReference type="Pfam" id="PF14261">
    <property type="entry name" value="DUF4351"/>
    <property type="match status" value="1"/>
</dbReference>
<keyword evidence="3" id="KW-1185">Reference proteome</keyword>
<dbReference type="EMBL" id="WVIC01000016">
    <property type="protein sequence ID" value="NCJ06716.1"/>
    <property type="molecule type" value="Genomic_DNA"/>
</dbReference>
<dbReference type="PANTHER" id="PTHR35586">
    <property type="entry name" value="SLL1691 PROTEIN"/>
    <property type="match status" value="1"/>
</dbReference>
<dbReference type="Proteomes" id="UP000607397">
    <property type="component" value="Unassembled WGS sequence"/>
</dbReference>
<sequence length="82" mass="9465">LDITLQETRLYRDIKEEGREEGREEGERLLVLRLLSRRVGELPQEARSQVEALSLEQLENLGEALLDFTSLADLEAWIANQE</sequence>
<organism evidence="2 3">
    <name type="scientific">Petrachloros mirabilis ULC683</name>
    <dbReference type="NCBI Taxonomy" id="2781853"/>
    <lineage>
        <taxon>Bacteria</taxon>
        <taxon>Bacillati</taxon>
        <taxon>Cyanobacteriota</taxon>
        <taxon>Cyanophyceae</taxon>
        <taxon>Synechococcales</taxon>
        <taxon>Petrachlorosaceae</taxon>
        <taxon>Petrachloros</taxon>
        <taxon>Petrachloros mirabilis</taxon>
    </lineage>
</organism>
<name>A0A8K1ZZB6_9CYAN</name>
<evidence type="ECO:0000313" key="3">
    <source>
        <dbReference type="Proteomes" id="UP000607397"/>
    </source>
</evidence>